<protein>
    <recommendedName>
        <fullName evidence="1">Putative restriction endonuclease domain-containing protein</fullName>
    </recommendedName>
</protein>
<dbReference type="Pfam" id="PF05685">
    <property type="entry name" value="Uma2"/>
    <property type="match status" value="1"/>
</dbReference>
<evidence type="ECO:0000313" key="2">
    <source>
        <dbReference type="EMBL" id="GBL09390.1"/>
    </source>
</evidence>
<dbReference type="CDD" id="cd06260">
    <property type="entry name" value="DUF820-like"/>
    <property type="match status" value="1"/>
</dbReference>
<dbReference type="InterPro" id="IPR012296">
    <property type="entry name" value="Nuclease_put_TT1808"/>
</dbReference>
<dbReference type="AlphaFoldDB" id="A0A2Z6UWG9"/>
<comment type="caution">
    <text evidence="2">The sequence shown here is derived from an EMBL/GenBank/DDBJ whole genome shotgun (WGS) entry which is preliminary data.</text>
</comment>
<dbReference type="PANTHER" id="PTHR34107:SF7">
    <property type="entry name" value="SLR2092 PROTEIN"/>
    <property type="match status" value="1"/>
</dbReference>
<dbReference type="PANTHER" id="PTHR34107">
    <property type="entry name" value="SLL0198 PROTEIN-RELATED"/>
    <property type="match status" value="1"/>
</dbReference>
<feature type="domain" description="Putative restriction endonuclease" evidence="1">
    <location>
        <begin position="26"/>
        <end position="114"/>
    </location>
</feature>
<gene>
    <name evidence="2" type="ORF">MSj_00869</name>
</gene>
<reference evidence="2 3" key="1">
    <citation type="journal article" date="2018" name="Front. Microbiol.">
        <title>Adaptation of the Freshwater Bloom-Forming Cyanobacterium Microcystis aeruginosa to Brackish Water Is Driven by Recent Horizontal Transfer of Sucrose Genes.</title>
        <authorList>
            <person name="Tanabe Y."/>
            <person name="Hodoki Y."/>
            <person name="Sano T."/>
            <person name="Tada K."/>
            <person name="Watanabe M.M."/>
        </authorList>
    </citation>
    <scope>NUCLEOTIDE SEQUENCE [LARGE SCALE GENOMIC DNA]</scope>
    <source>
        <strain evidence="2 3">Sj</strain>
    </source>
</reference>
<sequence length="147" mass="16207">MTTLLVQATSAPLMIDLPWIMPMTEEQFYEFCLANRDLRIERSASGEVIVMPPAFSDTGNRNLNIAVQLGSWSELDGTGLGFDSSAGFTLPNGATRSPDAAWIKLERWNAGSSRFCVISLTYHRSDRSLCPLCLCGSFQPLARRNVS</sequence>
<dbReference type="InterPro" id="IPR008538">
    <property type="entry name" value="Uma2"/>
</dbReference>
<proteinExistence type="predicted"/>
<evidence type="ECO:0000259" key="1">
    <source>
        <dbReference type="Pfam" id="PF05685"/>
    </source>
</evidence>
<dbReference type="Gene3D" id="3.90.1570.10">
    <property type="entry name" value="tt1808, chain A"/>
    <property type="match status" value="1"/>
</dbReference>
<dbReference type="Proteomes" id="UP000248272">
    <property type="component" value="Unassembled WGS sequence"/>
</dbReference>
<evidence type="ECO:0000313" key="3">
    <source>
        <dbReference type="Proteomes" id="UP000248272"/>
    </source>
</evidence>
<dbReference type="InterPro" id="IPR011335">
    <property type="entry name" value="Restrct_endonuc-II-like"/>
</dbReference>
<dbReference type="EMBL" id="BDSG01000015">
    <property type="protein sequence ID" value="GBL09390.1"/>
    <property type="molecule type" value="Genomic_DNA"/>
</dbReference>
<dbReference type="SUPFAM" id="SSF52980">
    <property type="entry name" value="Restriction endonuclease-like"/>
    <property type="match status" value="1"/>
</dbReference>
<accession>A0A2Z6UWG9</accession>
<organism evidence="2 3">
    <name type="scientific">Microcystis aeruginosa Sj</name>
    <dbReference type="NCBI Taxonomy" id="1979544"/>
    <lineage>
        <taxon>Bacteria</taxon>
        <taxon>Bacillati</taxon>
        <taxon>Cyanobacteriota</taxon>
        <taxon>Cyanophyceae</taxon>
        <taxon>Oscillatoriophycideae</taxon>
        <taxon>Chroococcales</taxon>
        <taxon>Microcystaceae</taxon>
        <taxon>Microcystis</taxon>
    </lineage>
</organism>
<name>A0A2Z6UWG9_MICAE</name>